<dbReference type="Pfam" id="PF05036">
    <property type="entry name" value="SPOR"/>
    <property type="match status" value="1"/>
</dbReference>
<dbReference type="OrthoDB" id="7069135at2"/>
<dbReference type="Gene3D" id="3.30.70.1070">
    <property type="entry name" value="Sporulation related repeat"/>
    <property type="match status" value="1"/>
</dbReference>
<dbReference type="GO" id="GO:0042834">
    <property type="term" value="F:peptidoglycan binding"/>
    <property type="evidence" value="ECO:0007669"/>
    <property type="project" value="InterPro"/>
</dbReference>
<dbReference type="GO" id="GO:0032153">
    <property type="term" value="C:cell division site"/>
    <property type="evidence" value="ECO:0007669"/>
    <property type="project" value="TreeGrafter"/>
</dbReference>
<dbReference type="InterPro" id="IPR036680">
    <property type="entry name" value="SPOR-like_sf"/>
</dbReference>
<evidence type="ECO:0000259" key="3">
    <source>
        <dbReference type="PROSITE" id="PS51724"/>
    </source>
</evidence>
<dbReference type="SUPFAM" id="SSF110997">
    <property type="entry name" value="Sporulation related repeat"/>
    <property type="match status" value="1"/>
</dbReference>
<dbReference type="STRING" id="318161.Sden_1488"/>
<evidence type="ECO:0000313" key="4">
    <source>
        <dbReference type="EMBL" id="ABE54773.1"/>
    </source>
</evidence>
<dbReference type="PANTHER" id="PTHR38687:SF1">
    <property type="entry name" value="CELL DIVISION PROTEIN DEDD"/>
    <property type="match status" value="1"/>
</dbReference>
<dbReference type="eggNOG" id="COG3147">
    <property type="taxonomic scope" value="Bacteria"/>
</dbReference>
<feature type="compositionally biased region" description="Polar residues" evidence="1">
    <location>
        <begin position="47"/>
        <end position="56"/>
    </location>
</feature>
<proteinExistence type="predicted"/>
<dbReference type="AlphaFoldDB" id="Q12P53"/>
<protein>
    <submittedName>
        <fullName evidence="4">Sporulation related</fullName>
    </submittedName>
</protein>
<feature type="compositionally biased region" description="Polar residues" evidence="1">
    <location>
        <begin position="81"/>
        <end position="92"/>
    </location>
</feature>
<dbReference type="GO" id="GO:0032506">
    <property type="term" value="P:cytokinetic process"/>
    <property type="evidence" value="ECO:0007669"/>
    <property type="project" value="TreeGrafter"/>
</dbReference>
<keyword evidence="2" id="KW-1133">Transmembrane helix</keyword>
<dbReference type="InterPro" id="IPR007730">
    <property type="entry name" value="SPOR-like_dom"/>
</dbReference>
<dbReference type="PROSITE" id="PS51724">
    <property type="entry name" value="SPOR"/>
    <property type="match status" value="1"/>
</dbReference>
<reference evidence="4 5" key="1">
    <citation type="submission" date="2006-03" db="EMBL/GenBank/DDBJ databases">
        <title>Complete sequence of Shewanella denitrificans OS217.</title>
        <authorList>
            <consortium name="US DOE Joint Genome Institute"/>
            <person name="Copeland A."/>
            <person name="Lucas S."/>
            <person name="Lapidus A."/>
            <person name="Barry K."/>
            <person name="Detter J.C."/>
            <person name="Glavina del Rio T."/>
            <person name="Hammon N."/>
            <person name="Israni S."/>
            <person name="Dalin E."/>
            <person name="Tice H."/>
            <person name="Pitluck S."/>
            <person name="Brettin T."/>
            <person name="Bruce D."/>
            <person name="Han C."/>
            <person name="Tapia R."/>
            <person name="Gilna P."/>
            <person name="Kiss H."/>
            <person name="Schmutz J."/>
            <person name="Larimer F."/>
            <person name="Land M."/>
            <person name="Hauser L."/>
            <person name="Kyrpides N."/>
            <person name="Lykidis A."/>
            <person name="Richardson P."/>
        </authorList>
    </citation>
    <scope>NUCLEOTIDE SEQUENCE [LARGE SCALE GENOMIC DNA]</scope>
    <source>
        <strain evidence="5">OS217 / ATCC BAA-1090 / DSM 15013</strain>
    </source>
</reference>
<dbReference type="InterPro" id="IPR052521">
    <property type="entry name" value="Cell_div_SPOR-domain"/>
</dbReference>
<accession>Q12P53</accession>
<evidence type="ECO:0000256" key="2">
    <source>
        <dbReference type="SAM" id="Phobius"/>
    </source>
</evidence>
<dbReference type="Proteomes" id="UP000001982">
    <property type="component" value="Chromosome"/>
</dbReference>
<organism evidence="4 5">
    <name type="scientific">Shewanella denitrificans (strain OS217 / ATCC BAA-1090 / DSM 15013)</name>
    <dbReference type="NCBI Taxonomy" id="318161"/>
    <lineage>
        <taxon>Bacteria</taxon>
        <taxon>Pseudomonadati</taxon>
        <taxon>Pseudomonadota</taxon>
        <taxon>Gammaproteobacteria</taxon>
        <taxon>Alteromonadales</taxon>
        <taxon>Shewanellaceae</taxon>
        <taxon>Shewanella</taxon>
    </lineage>
</organism>
<feature type="transmembrane region" description="Helical" evidence="2">
    <location>
        <begin position="6"/>
        <end position="23"/>
    </location>
</feature>
<dbReference type="RefSeq" id="WP_011495931.1">
    <property type="nucleotide sequence ID" value="NC_007954.1"/>
</dbReference>
<dbReference type="KEGG" id="sdn:Sden_1488"/>
<sequence>MTSQFQNRLVGTIVLVALGVIFLPDLLDGKQRKVEEVFTEIPLRSQSLARNTQAESDPQAEPSRGEHSTVAAEQEKFQALSAESTPAQQQLEGASPPISSLKPIKMVDSLTVSAADSKKLAPAAVKSTEKAKTAVKTVSRPEASQPTSQPQASVTLQLGGFNSADNVVALVAQLRKAGFTAYTLPRNPVDGRLTKVFVGPDVSEAKLKIRQVQIEKLTGLKGKIVPYNPLER</sequence>
<evidence type="ECO:0000256" key="1">
    <source>
        <dbReference type="SAM" id="MobiDB-lite"/>
    </source>
</evidence>
<feature type="domain" description="SPOR" evidence="3">
    <location>
        <begin position="148"/>
        <end position="227"/>
    </location>
</feature>
<feature type="region of interest" description="Disordered" evidence="1">
    <location>
        <begin position="47"/>
        <end position="99"/>
    </location>
</feature>
<dbReference type="EMBL" id="CP000302">
    <property type="protein sequence ID" value="ABE54773.1"/>
    <property type="molecule type" value="Genomic_DNA"/>
</dbReference>
<name>Q12P53_SHEDO</name>
<dbReference type="GO" id="GO:0030428">
    <property type="term" value="C:cell septum"/>
    <property type="evidence" value="ECO:0007669"/>
    <property type="project" value="TreeGrafter"/>
</dbReference>
<keyword evidence="5" id="KW-1185">Reference proteome</keyword>
<gene>
    <name evidence="4" type="ordered locus">Sden_1488</name>
</gene>
<keyword evidence="2" id="KW-0472">Membrane</keyword>
<evidence type="ECO:0000313" key="5">
    <source>
        <dbReference type="Proteomes" id="UP000001982"/>
    </source>
</evidence>
<dbReference type="HOGENOM" id="CLU_068683_1_1_6"/>
<dbReference type="NCBIfam" id="NF008641">
    <property type="entry name" value="PRK11633.1"/>
    <property type="match status" value="1"/>
</dbReference>
<dbReference type="PANTHER" id="PTHR38687">
    <property type="entry name" value="CELL DIVISION PROTEIN DEDD-RELATED"/>
    <property type="match status" value="1"/>
</dbReference>
<keyword evidence="2" id="KW-0812">Transmembrane</keyword>